<name>A0A3S9UQM6_9CAUD</name>
<proteinExistence type="predicted"/>
<accession>A0A3S9UQM6</accession>
<evidence type="ECO:0000256" key="1">
    <source>
        <dbReference type="SAM" id="MobiDB-lite"/>
    </source>
</evidence>
<evidence type="ECO:0000313" key="3">
    <source>
        <dbReference type="Proteomes" id="UP000288363"/>
    </source>
</evidence>
<dbReference type="EMBL" id="MK279909">
    <property type="protein sequence ID" value="AZS12582.1"/>
    <property type="molecule type" value="Genomic_DNA"/>
</dbReference>
<feature type="compositionally biased region" description="Basic residues" evidence="1">
    <location>
        <begin position="1"/>
        <end position="12"/>
    </location>
</feature>
<dbReference type="Proteomes" id="UP000288363">
    <property type="component" value="Segment"/>
</dbReference>
<protein>
    <submittedName>
        <fullName evidence="2">Uncharacterized protein</fullName>
    </submittedName>
</protein>
<dbReference type="KEGG" id="vg:55613005"/>
<feature type="region of interest" description="Disordered" evidence="1">
    <location>
        <begin position="1"/>
        <end position="23"/>
    </location>
</feature>
<keyword evidence="3" id="KW-1185">Reference proteome</keyword>
<dbReference type="GeneID" id="55613005"/>
<evidence type="ECO:0000313" key="2">
    <source>
        <dbReference type="EMBL" id="AZS12582.1"/>
    </source>
</evidence>
<reference evidence="2 3" key="1">
    <citation type="submission" date="2018-12" db="EMBL/GenBank/DDBJ databases">
        <authorList>
            <person name="Almail A."/>
            <person name="Dorhout K.E."/>
            <person name="Johnson J."/>
            <person name="Jorgensen H.J."/>
            <person name="Tolsma S."/>
            <person name="Garlena R.A."/>
            <person name="Russell D.A."/>
            <person name="Pope W.H."/>
            <person name="Jacobs-Sera D."/>
            <person name="Hatfull G.F."/>
        </authorList>
    </citation>
    <scope>NUCLEOTIDE SEQUENCE [LARGE SCALE GENOMIC DNA]</scope>
</reference>
<sequence>MRCRHPHCGKPIKRLDSTDGPSVWVHVEPDKPPYKECEGSTVAQPPKTIGEWWAELTGQIKGD</sequence>
<gene>
    <name evidence="2" type="primary">46</name>
    <name evidence="2" type="ORF">SEA_DRLUPO_46</name>
</gene>
<dbReference type="RefSeq" id="YP_009842744.1">
    <property type="nucleotide sequence ID" value="NC_048743.1"/>
</dbReference>
<organism evidence="2 3">
    <name type="scientific">Mycobacterium phage DrLupo</name>
    <dbReference type="NCBI Taxonomy" id="2499037"/>
    <lineage>
        <taxon>Viruses</taxon>
        <taxon>Duplodnaviria</taxon>
        <taxon>Heunggongvirae</taxon>
        <taxon>Uroviricota</taxon>
        <taxon>Caudoviricetes</taxon>
        <taxon>Barnyardvirus</taxon>
        <taxon>Barnyardvirus drlupo</taxon>
    </lineage>
</organism>